<protein>
    <submittedName>
        <fullName evidence="2">Late blight resistance protein homolog R1A-3 isoform X4</fullName>
    </submittedName>
</protein>
<gene>
    <name evidence="2" type="primary">LOC107760541</name>
</gene>
<dbReference type="AlphaFoldDB" id="A0A1S3X276"/>
<name>A0A1S3X276_TOBAC</name>
<dbReference type="SMR" id="A0A1S3X276"/>
<dbReference type="OrthoDB" id="1215025at2759"/>
<dbReference type="PANTHER" id="PTHR15140">
    <property type="entry name" value="TUBULIN-SPECIFIC CHAPERONE E"/>
    <property type="match status" value="1"/>
</dbReference>
<reference evidence="1" key="1">
    <citation type="journal article" date="2014" name="Nat. Commun.">
        <title>The tobacco genome sequence and its comparison with those of tomato and potato.</title>
        <authorList>
            <person name="Sierro N."/>
            <person name="Battey J.N."/>
            <person name="Ouadi S."/>
            <person name="Bakaher N."/>
            <person name="Bovet L."/>
            <person name="Willig A."/>
            <person name="Goepfert S."/>
            <person name="Peitsch M.C."/>
            <person name="Ivanov N.V."/>
        </authorList>
    </citation>
    <scope>NUCLEOTIDE SEQUENCE [LARGE SCALE GENOMIC DNA]</scope>
</reference>
<evidence type="ECO:0000313" key="1">
    <source>
        <dbReference type="Proteomes" id="UP000790787"/>
    </source>
</evidence>
<evidence type="ECO:0000313" key="2">
    <source>
        <dbReference type="RefSeq" id="XP_016434095.1"/>
    </source>
</evidence>
<sequence>MHCDYCSFKGYTRETCYKLHGYPSDFKSMKKHPSENSAAYTGENQFSNNVMSIYGNSSTSQAVGHLTNNQFAQNQLAQAAISGIPQFTQEQYNQIIQMLEKGSEDNGSAMAAGTIWMMKNLRHIHLEGATSLRSDILNKHLVTEMPNLQEFSVLCSTSCTNEVFSIIPNLKSLIVCDRLANRLIDMSSLRKLEALKFFVGNSPRSLARFVFPTSLKRLTLTRRFYFPWEYISTLVMLPNLEELKLKNFAVWDKVWRLSDEDKFQSLKLLLFSEIYFRHWEASSDSFPNLKRLVLKKCKYVEDIPIDFAEICSLESIELHNCSTLAEDSARKIEQEQEDMGNNSLKVYIL</sequence>
<dbReference type="RefSeq" id="XP_016434095.1">
    <property type="nucleotide sequence ID" value="XM_016578609.2"/>
</dbReference>
<dbReference type="SUPFAM" id="SSF52058">
    <property type="entry name" value="L domain-like"/>
    <property type="match status" value="1"/>
</dbReference>
<proteinExistence type="predicted"/>
<dbReference type="Proteomes" id="UP000790787">
    <property type="component" value="Chromosome 12"/>
</dbReference>
<reference evidence="2" key="2">
    <citation type="submission" date="2025-08" db="UniProtKB">
        <authorList>
            <consortium name="RefSeq"/>
        </authorList>
    </citation>
    <scope>IDENTIFICATION</scope>
    <source>
        <tissue evidence="2">Leaf</tissue>
    </source>
</reference>
<dbReference type="PANTHER" id="PTHR15140:SF49">
    <property type="entry name" value="LATE BLIGHT RESISTANCE PROTEIN HOMOLOG R1A-3"/>
    <property type="match status" value="1"/>
</dbReference>
<organism evidence="1 2">
    <name type="scientific">Nicotiana tabacum</name>
    <name type="common">Common tobacco</name>
    <dbReference type="NCBI Taxonomy" id="4097"/>
    <lineage>
        <taxon>Eukaryota</taxon>
        <taxon>Viridiplantae</taxon>
        <taxon>Streptophyta</taxon>
        <taxon>Embryophyta</taxon>
        <taxon>Tracheophyta</taxon>
        <taxon>Spermatophyta</taxon>
        <taxon>Magnoliopsida</taxon>
        <taxon>eudicotyledons</taxon>
        <taxon>Gunneridae</taxon>
        <taxon>Pentapetalae</taxon>
        <taxon>asterids</taxon>
        <taxon>lamiids</taxon>
        <taxon>Solanales</taxon>
        <taxon>Solanaceae</taxon>
        <taxon>Nicotianoideae</taxon>
        <taxon>Nicotianeae</taxon>
        <taxon>Nicotiana</taxon>
    </lineage>
</organism>
<dbReference type="Gene3D" id="3.80.10.10">
    <property type="entry name" value="Ribonuclease Inhibitor"/>
    <property type="match status" value="1"/>
</dbReference>
<dbReference type="RefSeq" id="XP_016434095.1">
    <property type="nucleotide sequence ID" value="XM_016578609.1"/>
</dbReference>
<accession>A0A1S3X276</accession>
<keyword evidence="1" id="KW-1185">Reference proteome</keyword>
<dbReference type="InterPro" id="IPR032675">
    <property type="entry name" value="LRR_dom_sf"/>
</dbReference>
<dbReference type="GeneID" id="107760541"/>